<dbReference type="AlphaFoldDB" id="A0A9D1SJ86"/>
<feature type="chain" id="PRO_5039676646" description="Lipoprotein" evidence="1">
    <location>
        <begin position="23"/>
        <end position="244"/>
    </location>
</feature>
<evidence type="ECO:0000313" key="2">
    <source>
        <dbReference type="EMBL" id="HIU61955.1"/>
    </source>
</evidence>
<gene>
    <name evidence="2" type="ORF">IAB69_04845</name>
</gene>
<reference evidence="2" key="1">
    <citation type="submission" date="2020-10" db="EMBL/GenBank/DDBJ databases">
        <authorList>
            <person name="Gilroy R."/>
        </authorList>
    </citation>
    <scope>NUCLEOTIDE SEQUENCE</scope>
    <source>
        <strain evidence="2">CHK195-12923</strain>
    </source>
</reference>
<keyword evidence="1" id="KW-0732">Signal</keyword>
<proteinExistence type="predicted"/>
<protein>
    <recommendedName>
        <fullName evidence="4">Lipoprotein</fullName>
    </recommendedName>
</protein>
<evidence type="ECO:0000313" key="3">
    <source>
        <dbReference type="Proteomes" id="UP000824110"/>
    </source>
</evidence>
<sequence>MMRKIFKVFCAAIAVAVGSAVISGCSLLPKYRDPKSMDIDGKTYVTGFYKNLWTNGIPYREDETADFESRYHHWWKIEGTPFDLYCAENKEALIWAPAVYCAEEQFDAAKAYYESAVNYDYYIGIYLEDDEHVEVQDGNRQLLERAVSTIMQFEDEKFVGGLFDPYKDYKVEYDVEFLDWLRPTVYRVSKDGLFTTIHLELAIYNDRLYIPGATTEDNLSSFYDIFDDETSDYITSLFKQYNFL</sequence>
<dbReference type="EMBL" id="DVNE01000046">
    <property type="protein sequence ID" value="HIU61955.1"/>
    <property type="molecule type" value="Genomic_DNA"/>
</dbReference>
<organism evidence="2 3">
    <name type="scientific">Candidatus Coproplasma excrementigallinarum</name>
    <dbReference type="NCBI Taxonomy" id="2840747"/>
    <lineage>
        <taxon>Bacteria</taxon>
        <taxon>Bacillati</taxon>
        <taxon>Bacillota</taxon>
        <taxon>Clostridia</taxon>
        <taxon>Eubacteriales</taxon>
        <taxon>Candidatus Coproplasma</taxon>
    </lineage>
</organism>
<name>A0A9D1SJ86_9FIRM</name>
<dbReference type="PROSITE" id="PS51257">
    <property type="entry name" value="PROKAR_LIPOPROTEIN"/>
    <property type="match status" value="1"/>
</dbReference>
<comment type="caution">
    <text evidence="2">The sequence shown here is derived from an EMBL/GenBank/DDBJ whole genome shotgun (WGS) entry which is preliminary data.</text>
</comment>
<reference evidence="2" key="2">
    <citation type="journal article" date="2021" name="PeerJ">
        <title>Extensive microbial diversity within the chicken gut microbiome revealed by metagenomics and culture.</title>
        <authorList>
            <person name="Gilroy R."/>
            <person name="Ravi A."/>
            <person name="Getino M."/>
            <person name="Pursley I."/>
            <person name="Horton D.L."/>
            <person name="Alikhan N.F."/>
            <person name="Baker D."/>
            <person name="Gharbi K."/>
            <person name="Hall N."/>
            <person name="Watson M."/>
            <person name="Adriaenssens E.M."/>
            <person name="Foster-Nyarko E."/>
            <person name="Jarju S."/>
            <person name="Secka A."/>
            <person name="Antonio M."/>
            <person name="Oren A."/>
            <person name="Chaudhuri R.R."/>
            <person name="La Ragione R."/>
            <person name="Hildebrand F."/>
            <person name="Pallen M.J."/>
        </authorList>
    </citation>
    <scope>NUCLEOTIDE SEQUENCE</scope>
    <source>
        <strain evidence="2">CHK195-12923</strain>
    </source>
</reference>
<feature type="signal peptide" evidence="1">
    <location>
        <begin position="1"/>
        <end position="22"/>
    </location>
</feature>
<evidence type="ECO:0008006" key="4">
    <source>
        <dbReference type="Google" id="ProtNLM"/>
    </source>
</evidence>
<accession>A0A9D1SJ86</accession>
<evidence type="ECO:0000256" key="1">
    <source>
        <dbReference type="SAM" id="SignalP"/>
    </source>
</evidence>
<dbReference type="Proteomes" id="UP000824110">
    <property type="component" value="Unassembled WGS sequence"/>
</dbReference>